<evidence type="ECO:0000313" key="6">
    <source>
        <dbReference type="EMBL" id="MDD7966407.1"/>
    </source>
</evidence>
<keyword evidence="7" id="KW-1185">Reference proteome</keyword>
<comment type="caution">
    <text evidence="6">The sequence shown here is derived from an EMBL/GenBank/DDBJ whole genome shotgun (WGS) entry which is preliminary data.</text>
</comment>
<protein>
    <recommendedName>
        <fullName evidence="3">Bacterial proteasome activator</fullName>
    </recommendedName>
</protein>
<dbReference type="Pfam" id="PF10759">
    <property type="entry name" value="BPA"/>
    <property type="match status" value="1"/>
</dbReference>
<reference evidence="6 7" key="1">
    <citation type="submission" date="2023-02" db="EMBL/GenBank/DDBJ databases">
        <title>Genome sequencing required for Actinomycetospora new species description.</title>
        <authorList>
            <person name="Saimee Y."/>
            <person name="Duangmal K."/>
        </authorList>
    </citation>
    <scope>NUCLEOTIDE SEQUENCE [LARGE SCALE GENOMIC DNA]</scope>
    <source>
        <strain evidence="6 7">DW7H6</strain>
    </source>
</reference>
<evidence type="ECO:0000256" key="4">
    <source>
        <dbReference type="ARBA" id="ARBA00022942"/>
    </source>
</evidence>
<feature type="compositionally biased region" description="Basic and acidic residues" evidence="5">
    <location>
        <begin position="47"/>
        <end position="62"/>
    </location>
</feature>
<proteinExistence type="inferred from homology"/>
<keyword evidence="4 6" id="KW-0647">Proteasome</keyword>
<dbReference type="GO" id="GO:0000502">
    <property type="term" value="C:proteasome complex"/>
    <property type="evidence" value="ECO:0007669"/>
    <property type="project" value="UniProtKB-KW"/>
</dbReference>
<comment type="subunit">
    <text evidence="2">Forms a homooligomeric, either hexameric or heptameric, ring-like structure which stacks co-axially with the proteasomal alpha-rings.</text>
</comment>
<organism evidence="6 7">
    <name type="scientific">Actinomycetospora lemnae</name>
    <dbReference type="NCBI Taxonomy" id="3019891"/>
    <lineage>
        <taxon>Bacteria</taxon>
        <taxon>Bacillati</taxon>
        <taxon>Actinomycetota</taxon>
        <taxon>Actinomycetes</taxon>
        <taxon>Pseudonocardiales</taxon>
        <taxon>Pseudonocardiaceae</taxon>
        <taxon>Actinomycetospora</taxon>
    </lineage>
</organism>
<accession>A0ABT5SWN1</accession>
<dbReference type="InterPro" id="IPR019695">
    <property type="entry name" value="Proteasome_act"/>
</dbReference>
<comment type="similarity">
    <text evidence="1">Belongs to the Bpa family.</text>
</comment>
<evidence type="ECO:0000256" key="3">
    <source>
        <dbReference type="ARBA" id="ARBA00014831"/>
    </source>
</evidence>
<feature type="region of interest" description="Disordered" evidence="5">
    <location>
        <begin position="1"/>
        <end position="66"/>
    </location>
</feature>
<evidence type="ECO:0000256" key="5">
    <source>
        <dbReference type="SAM" id="MobiDB-lite"/>
    </source>
</evidence>
<evidence type="ECO:0000256" key="1">
    <source>
        <dbReference type="ARBA" id="ARBA00006639"/>
    </source>
</evidence>
<dbReference type="Proteomes" id="UP001300763">
    <property type="component" value="Unassembled WGS sequence"/>
</dbReference>
<gene>
    <name evidence="6" type="ORF">PGB27_13765</name>
</gene>
<evidence type="ECO:0000313" key="7">
    <source>
        <dbReference type="Proteomes" id="UP001300763"/>
    </source>
</evidence>
<evidence type="ECO:0000256" key="2">
    <source>
        <dbReference type="ARBA" id="ARBA00011402"/>
    </source>
</evidence>
<name>A0ABT5SWN1_9PSEU</name>
<sequence length="198" mass="20828">MSEAPGNRPSAPTRGDQVMVVGPDGQPVGTVRVPDDGHAAGAGADDAGGHEGEAPAERREDLSEAVEEPAKVMRIGMMIKQLLEEVREADLDDASRGRLREIHASSLRELESALAPELREELGRLIEPFSAEEPPSAGELRIAQAQLVGWLEGLFHGIQTALVAQQMAAKVQLEQMRRGLPAGSGAGAAGGQATGQYL</sequence>
<dbReference type="RefSeq" id="WP_274200923.1">
    <property type="nucleotide sequence ID" value="NZ_JAQZAO010000005.1"/>
</dbReference>
<dbReference type="EMBL" id="JAQZAO010000005">
    <property type="protein sequence ID" value="MDD7966407.1"/>
    <property type="molecule type" value="Genomic_DNA"/>
</dbReference>